<name>A0A2K8UIP2_9GAMM</name>
<dbReference type="RefSeq" id="WP_100922979.1">
    <property type="nucleotide sequence ID" value="NZ_CP020372.1"/>
</dbReference>
<feature type="domain" description="Potassium channel" evidence="2">
    <location>
        <begin position="84"/>
        <end position="148"/>
    </location>
</feature>
<evidence type="ECO:0000259" key="2">
    <source>
        <dbReference type="Pfam" id="PF07885"/>
    </source>
</evidence>
<gene>
    <name evidence="3" type="ORF">THSYN_30965</name>
</gene>
<dbReference type="InterPro" id="IPR013099">
    <property type="entry name" value="K_chnl_dom"/>
</dbReference>
<sequence>MEGGPVAGTPPKRLVRRDFGLALLLAVAQFGLHILVIFEAAKWILAADHWLIEHLGRALAAKVIIFACFAVLLGLHFMEAVAWGLFLWHQRLSANLTEAIYFSAASITGLGYGDVVLASPWRLLGPVMAITGLLMFGCSTAFLIVVIQKVWDHVL</sequence>
<dbReference type="OrthoDB" id="9813518at2"/>
<feature type="transmembrane region" description="Helical" evidence="1">
    <location>
        <begin position="21"/>
        <end position="44"/>
    </location>
</feature>
<proteinExistence type="predicted"/>
<evidence type="ECO:0000256" key="1">
    <source>
        <dbReference type="SAM" id="Phobius"/>
    </source>
</evidence>
<dbReference type="AlphaFoldDB" id="A0A2K8UIP2"/>
<dbReference type="KEGG" id="tsy:THSYN_30965"/>
<dbReference type="Proteomes" id="UP000232638">
    <property type="component" value="Plasmid pTs485"/>
</dbReference>
<feature type="transmembrane region" description="Helical" evidence="1">
    <location>
        <begin position="127"/>
        <end position="147"/>
    </location>
</feature>
<dbReference type="Gene3D" id="1.10.287.70">
    <property type="match status" value="1"/>
</dbReference>
<organism evidence="3 4">
    <name type="scientific">Candidatus Thiodictyon syntrophicum</name>
    <dbReference type="NCBI Taxonomy" id="1166950"/>
    <lineage>
        <taxon>Bacteria</taxon>
        <taxon>Pseudomonadati</taxon>
        <taxon>Pseudomonadota</taxon>
        <taxon>Gammaproteobacteria</taxon>
        <taxon>Chromatiales</taxon>
        <taxon>Chromatiaceae</taxon>
        <taxon>Thiodictyon</taxon>
    </lineage>
</organism>
<keyword evidence="1" id="KW-1133">Transmembrane helix</keyword>
<reference evidence="3 4" key="1">
    <citation type="submission" date="2017-03" db="EMBL/GenBank/DDBJ databases">
        <title>Complete genome sequence of Candidatus 'Thiodictyon syntrophicum' sp. nov. strain Cad16T, a photolithoautotroph purple sulfur bacterium isolated from an alpine meromictic lake.</title>
        <authorList>
            <person name="Luedin S.M."/>
            <person name="Pothier J.F."/>
            <person name="Danza F."/>
            <person name="Storelli N."/>
            <person name="Wittwer M."/>
            <person name="Tonolla M."/>
        </authorList>
    </citation>
    <scope>NUCLEOTIDE SEQUENCE [LARGE SCALE GENOMIC DNA]</scope>
    <source>
        <strain evidence="3 4">Cad16T</strain>
        <plasmid evidence="4">Plasmid pts485</plasmid>
    </source>
</reference>
<dbReference type="SUPFAM" id="SSF81324">
    <property type="entry name" value="Voltage-gated potassium channels"/>
    <property type="match status" value="1"/>
</dbReference>
<feature type="transmembrane region" description="Helical" evidence="1">
    <location>
        <begin position="64"/>
        <end position="88"/>
    </location>
</feature>
<protein>
    <submittedName>
        <fullName evidence="3">Ion transporter</fullName>
    </submittedName>
</protein>
<keyword evidence="4" id="KW-1185">Reference proteome</keyword>
<accession>A0A2K8UIP2</accession>
<keyword evidence="3" id="KW-0614">Plasmid</keyword>
<evidence type="ECO:0000313" key="4">
    <source>
        <dbReference type="Proteomes" id="UP000232638"/>
    </source>
</evidence>
<feature type="transmembrane region" description="Helical" evidence="1">
    <location>
        <begin position="100"/>
        <end position="121"/>
    </location>
</feature>
<geneLocation type="plasmid" evidence="4">
    <name>pts485</name>
</geneLocation>
<evidence type="ECO:0000313" key="3">
    <source>
        <dbReference type="EMBL" id="AUB85349.1"/>
    </source>
</evidence>
<dbReference type="EMBL" id="CP020372">
    <property type="protein sequence ID" value="AUB85349.1"/>
    <property type="molecule type" value="Genomic_DNA"/>
</dbReference>
<keyword evidence="1" id="KW-0472">Membrane</keyword>
<keyword evidence="1" id="KW-0812">Transmembrane</keyword>
<dbReference type="Pfam" id="PF07885">
    <property type="entry name" value="Ion_trans_2"/>
    <property type="match status" value="1"/>
</dbReference>